<dbReference type="GO" id="GO:0005524">
    <property type="term" value="F:ATP binding"/>
    <property type="evidence" value="ECO:0007669"/>
    <property type="project" value="UniProtKB-KW"/>
</dbReference>
<dbReference type="InterPro" id="IPR041682">
    <property type="entry name" value="AAA_14"/>
</dbReference>
<dbReference type="PANTHER" id="PTHR43566:SF2">
    <property type="entry name" value="DUF4143 DOMAIN-CONTAINING PROTEIN"/>
    <property type="match status" value="1"/>
</dbReference>
<evidence type="ECO:0000259" key="3">
    <source>
        <dbReference type="Pfam" id="PF13635"/>
    </source>
</evidence>
<feature type="domain" description="AAA" evidence="2">
    <location>
        <begin position="17"/>
        <end position="135"/>
    </location>
</feature>
<dbReference type="Proteomes" id="UP000739538">
    <property type="component" value="Unassembled WGS sequence"/>
</dbReference>
<name>A0A956SFJ0_UNCEI</name>
<accession>A0A956SFJ0</accession>
<protein>
    <submittedName>
        <fullName evidence="4">ATP-binding protein</fullName>
    </submittedName>
</protein>
<evidence type="ECO:0000313" key="4">
    <source>
        <dbReference type="EMBL" id="MCA9757564.1"/>
    </source>
</evidence>
<organism evidence="4 5">
    <name type="scientific">Eiseniibacteriota bacterium</name>
    <dbReference type="NCBI Taxonomy" id="2212470"/>
    <lineage>
        <taxon>Bacteria</taxon>
        <taxon>Candidatus Eiseniibacteriota</taxon>
    </lineage>
</organism>
<feature type="region of interest" description="Disordered" evidence="1">
    <location>
        <begin position="153"/>
        <end position="197"/>
    </location>
</feature>
<reference evidence="4" key="2">
    <citation type="journal article" date="2021" name="Microbiome">
        <title>Successional dynamics and alternative stable states in a saline activated sludge microbial community over 9 years.</title>
        <authorList>
            <person name="Wang Y."/>
            <person name="Ye J."/>
            <person name="Ju F."/>
            <person name="Liu L."/>
            <person name="Boyd J.A."/>
            <person name="Deng Y."/>
            <person name="Parks D.H."/>
            <person name="Jiang X."/>
            <person name="Yin X."/>
            <person name="Woodcroft B.J."/>
            <person name="Tyson G.W."/>
            <person name="Hugenholtz P."/>
            <person name="Polz M.F."/>
            <person name="Zhang T."/>
        </authorList>
    </citation>
    <scope>NUCLEOTIDE SEQUENCE</scope>
    <source>
        <strain evidence="4">HKST-UBA02</strain>
    </source>
</reference>
<dbReference type="PANTHER" id="PTHR43566">
    <property type="entry name" value="CONSERVED PROTEIN"/>
    <property type="match status" value="1"/>
</dbReference>
<dbReference type="SUPFAM" id="SSF52540">
    <property type="entry name" value="P-loop containing nucleoside triphosphate hydrolases"/>
    <property type="match status" value="1"/>
</dbReference>
<proteinExistence type="predicted"/>
<dbReference type="InterPro" id="IPR027417">
    <property type="entry name" value="P-loop_NTPase"/>
</dbReference>
<dbReference type="Gene3D" id="3.40.50.300">
    <property type="entry name" value="P-loop containing nucleotide triphosphate hydrolases"/>
    <property type="match status" value="1"/>
</dbReference>
<reference evidence="4" key="1">
    <citation type="submission" date="2020-04" db="EMBL/GenBank/DDBJ databases">
        <authorList>
            <person name="Zhang T."/>
        </authorList>
    </citation>
    <scope>NUCLEOTIDE SEQUENCE</scope>
    <source>
        <strain evidence="4">HKST-UBA02</strain>
    </source>
</reference>
<feature type="compositionally biased region" description="Basic and acidic residues" evidence="1">
    <location>
        <begin position="153"/>
        <end position="174"/>
    </location>
</feature>
<gene>
    <name evidence="4" type="ORF">KDA27_17295</name>
</gene>
<dbReference type="Pfam" id="PF13173">
    <property type="entry name" value="AAA_14"/>
    <property type="match status" value="1"/>
</dbReference>
<evidence type="ECO:0000259" key="2">
    <source>
        <dbReference type="Pfam" id="PF13173"/>
    </source>
</evidence>
<keyword evidence="4" id="KW-0067">ATP-binding</keyword>
<feature type="domain" description="DUF4143" evidence="3">
    <location>
        <begin position="235"/>
        <end position="395"/>
    </location>
</feature>
<dbReference type="InterPro" id="IPR025420">
    <property type="entry name" value="DUF4143"/>
</dbReference>
<dbReference type="AlphaFoldDB" id="A0A956SFJ0"/>
<evidence type="ECO:0000256" key="1">
    <source>
        <dbReference type="SAM" id="MobiDB-lite"/>
    </source>
</evidence>
<keyword evidence="4" id="KW-0547">Nucleotide-binding</keyword>
<comment type="caution">
    <text evidence="4">The sequence shown here is derived from an EMBL/GenBank/DDBJ whole genome shotgun (WGS) entry which is preliminary data.</text>
</comment>
<dbReference type="EMBL" id="JAGQHS010000106">
    <property type="protein sequence ID" value="MCA9757564.1"/>
    <property type="molecule type" value="Genomic_DNA"/>
</dbReference>
<evidence type="ECO:0000313" key="5">
    <source>
        <dbReference type="Proteomes" id="UP000739538"/>
    </source>
</evidence>
<dbReference type="Pfam" id="PF13635">
    <property type="entry name" value="DUF4143"/>
    <property type="match status" value="1"/>
</dbReference>
<sequence length="447" mass="49035">MKRRFLQRHIEAALADTPVILLHGARQTGKTTLVRALADETHRRYLTLDDAILLGLASENPAGFIDGLRGPVVLDEIQRAPGLFLAIKKSVDENRAPGRFLLTGSANVLALPKLSESLAGRMEILRLFPFSVGEQLGHQSTFVDDAFTSGALEDRRVATSRPDTSRPDTNRADTNHPGTDILGASDLDSSRTSGDENTDSVWDWIVKGGFPEAAERTDPSRRHAWFGSYVTTILQRDVREISNIENLSSVPRLLSLLAGRVSGLLNVSDVSRALGIPHTTLKRYIALLEATFMIRLLPAWATNLGLRLVKSPKLHFVDTGLACSLLGVDRERVESDPLLRGSMLESFVALELTKQASWSETQPSLYHFRTTAGSEVDFVMEGRDGTIVGIEVKSSANVRSSDFAGLRKLREIAGERFRRGVVVHTGRESAQTEADLVAVPVARLWQG</sequence>